<dbReference type="AlphaFoldDB" id="A0A9K3IL14"/>
<keyword evidence="2" id="KW-1185">Reference proteome</keyword>
<dbReference type="Gramene" id="mRNA:HanXRQr2_Chr07g0299371">
    <property type="protein sequence ID" value="CDS:HanXRQr2_Chr07g0299371.1"/>
    <property type="gene ID" value="HanXRQr2_Chr07g0299371"/>
</dbReference>
<reference evidence="1" key="1">
    <citation type="journal article" date="2017" name="Nature">
        <title>The sunflower genome provides insights into oil metabolism, flowering and Asterid evolution.</title>
        <authorList>
            <person name="Badouin H."/>
            <person name="Gouzy J."/>
            <person name="Grassa C.J."/>
            <person name="Murat F."/>
            <person name="Staton S.E."/>
            <person name="Cottret L."/>
            <person name="Lelandais-Briere C."/>
            <person name="Owens G.L."/>
            <person name="Carrere S."/>
            <person name="Mayjonade B."/>
            <person name="Legrand L."/>
            <person name="Gill N."/>
            <person name="Kane N.C."/>
            <person name="Bowers J.E."/>
            <person name="Hubner S."/>
            <person name="Bellec A."/>
            <person name="Berard A."/>
            <person name="Berges H."/>
            <person name="Blanchet N."/>
            <person name="Boniface M.C."/>
            <person name="Brunel D."/>
            <person name="Catrice O."/>
            <person name="Chaidir N."/>
            <person name="Claudel C."/>
            <person name="Donnadieu C."/>
            <person name="Faraut T."/>
            <person name="Fievet G."/>
            <person name="Helmstetter N."/>
            <person name="King M."/>
            <person name="Knapp S.J."/>
            <person name="Lai Z."/>
            <person name="Le Paslier M.C."/>
            <person name="Lippi Y."/>
            <person name="Lorenzon L."/>
            <person name="Mandel J.R."/>
            <person name="Marage G."/>
            <person name="Marchand G."/>
            <person name="Marquand E."/>
            <person name="Bret-Mestries E."/>
            <person name="Morien E."/>
            <person name="Nambeesan S."/>
            <person name="Nguyen T."/>
            <person name="Pegot-Espagnet P."/>
            <person name="Pouilly N."/>
            <person name="Raftis F."/>
            <person name="Sallet E."/>
            <person name="Schiex T."/>
            <person name="Thomas J."/>
            <person name="Vandecasteele C."/>
            <person name="Vares D."/>
            <person name="Vear F."/>
            <person name="Vautrin S."/>
            <person name="Crespi M."/>
            <person name="Mangin B."/>
            <person name="Burke J.M."/>
            <person name="Salse J."/>
            <person name="Munos S."/>
            <person name="Vincourt P."/>
            <person name="Rieseberg L.H."/>
            <person name="Langlade N.B."/>
        </authorList>
    </citation>
    <scope>NUCLEOTIDE SEQUENCE</scope>
    <source>
        <tissue evidence="1">Leaves</tissue>
    </source>
</reference>
<name>A0A9K3IL14_HELAN</name>
<dbReference type="EMBL" id="MNCJ02000322">
    <property type="protein sequence ID" value="KAF5798984.1"/>
    <property type="molecule type" value="Genomic_DNA"/>
</dbReference>
<dbReference type="Proteomes" id="UP000215914">
    <property type="component" value="Unassembled WGS sequence"/>
</dbReference>
<reference evidence="1" key="2">
    <citation type="submission" date="2020-06" db="EMBL/GenBank/DDBJ databases">
        <title>Helianthus annuus Genome sequencing and assembly Release 2.</title>
        <authorList>
            <person name="Gouzy J."/>
            <person name="Langlade N."/>
            <person name="Munos S."/>
        </authorList>
    </citation>
    <scope>NUCLEOTIDE SEQUENCE</scope>
    <source>
        <tissue evidence="1">Leaves</tissue>
    </source>
</reference>
<sequence length="62" mass="7304">MIHTYILRSELYLIRFDYCFITIINLNEALVMDFRQSRLRIFCNRCGVVVISCTSNSLLVLV</sequence>
<proteinExistence type="predicted"/>
<protein>
    <submittedName>
        <fullName evidence="1">Uncharacterized protein</fullName>
    </submittedName>
</protein>
<accession>A0A9K3IL14</accession>
<evidence type="ECO:0000313" key="1">
    <source>
        <dbReference type="EMBL" id="KAF5798984.1"/>
    </source>
</evidence>
<comment type="caution">
    <text evidence="1">The sequence shown here is derived from an EMBL/GenBank/DDBJ whole genome shotgun (WGS) entry which is preliminary data.</text>
</comment>
<evidence type="ECO:0000313" key="2">
    <source>
        <dbReference type="Proteomes" id="UP000215914"/>
    </source>
</evidence>
<organism evidence="1 2">
    <name type="scientific">Helianthus annuus</name>
    <name type="common">Common sunflower</name>
    <dbReference type="NCBI Taxonomy" id="4232"/>
    <lineage>
        <taxon>Eukaryota</taxon>
        <taxon>Viridiplantae</taxon>
        <taxon>Streptophyta</taxon>
        <taxon>Embryophyta</taxon>
        <taxon>Tracheophyta</taxon>
        <taxon>Spermatophyta</taxon>
        <taxon>Magnoliopsida</taxon>
        <taxon>eudicotyledons</taxon>
        <taxon>Gunneridae</taxon>
        <taxon>Pentapetalae</taxon>
        <taxon>asterids</taxon>
        <taxon>campanulids</taxon>
        <taxon>Asterales</taxon>
        <taxon>Asteraceae</taxon>
        <taxon>Asteroideae</taxon>
        <taxon>Heliantheae alliance</taxon>
        <taxon>Heliantheae</taxon>
        <taxon>Helianthus</taxon>
    </lineage>
</organism>
<gene>
    <name evidence="1" type="ORF">HanXRQr2_Chr07g0299371</name>
</gene>